<dbReference type="GO" id="GO:0050667">
    <property type="term" value="P:homocysteine metabolic process"/>
    <property type="evidence" value="ECO:0007669"/>
    <property type="project" value="TreeGrafter"/>
</dbReference>
<evidence type="ECO:0000256" key="17">
    <source>
        <dbReference type="ARBA" id="ARBA00025552"/>
    </source>
</evidence>
<comment type="catalytic activity">
    <reaction evidence="1">
        <text>(6S)-5-methyl-5,6,7,8-tetrahydrofolate + L-homocysteine = (6S)-5,6,7,8-tetrahydrofolate + L-methionine</text>
        <dbReference type="Rhea" id="RHEA:11172"/>
        <dbReference type="ChEBI" id="CHEBI:18608"/>
        <dbReference type="ChEBI" id="CHEBI:57453"/>
        <dbReference type="ChEBI" id="CHEBI:57844"/>
        <dbReference type="ChEBI" id="CHEBI:58199"/>
        <dbReference type="EC" id="2.1.1.13"/>
    </reaction>
</comment>
<dbReference type="Gene3D" id="1.10.1240.10">
    <property type="entry name" value="Methionine synthase domain"/>
    <property type="match status" value="1"/>
</dbReference>
<dbReference type="InterPro" id="IPR036724">
    <property type="entry name" value="Cobalamin-bd_sf"/>
</dbReference>
<evidence type="ECO:0000256" key="11">
    <source>
        <dbReference type="ARBA" id="ARBA00022679"/>
    </source>
</evidence>
<dbReference type="GO" id="GO:0005829">
    <property type="term" value="C:cytosol"/>
    <property type="evidence" value="ECO:0007669"/>
    <property type="project" value="TreeGrafter"/>
</dbReference>
<dbReference type="Pfam" id="PF02607">
    <property type="entry name" value="B12-binding_2"/>
    <property type="match status" value="1"/>
</dbReference>
<dbReference type="GO" id="GO:0046653">
    <property type="term" value="P:tetrahydrofolate metabolic process"/>
    <property type="evidence" value="ECO:0007669"/>
    <property type="project" value="TreeGrafter"/>
</dbReference>
<dbReference type="SUPFAM" id="SSF47644">
    <property type="entry name" value="Methionine synthase domain"/>
    <property type="match status" value="1"/>
</dbReference>
<dbReference type="InterPro" id="IPR003726">
    <property type="entry name" value="HCY_dom"/>
</dbReference>
<dbReference type="Proteomes" id="UP000214588">
    <property type="component" value="Unassembled WGS sequence"/>
</dbReference>
<dbReference type="InterPro" id="IPR000489">
    <property type="entry name" value="Pterin-binding_dom"/>
</dbReference>
<comment type="function">
    <text evidence="17">Catalyzes the transfer of a methyl group from methyl-cobalamin to homocysteine, yielding enzyme-bound cob(I)alamin and methionine. Subsequently, remethylates the cofactor using methyltetrahydrofolate.</text>
</comment>
<keyword evidence="9" id="KW-0028">Amino-acid biosynthesis</keyword>
<dbReference type="Gene3D" id="3.20.20.330">
    <property type="entry name" value="Homocysteine-binding-like domain"/>
    <property type="match status" value="1"/>
</dbReference>
<evidence type="ECO:0000256" key="15">
    <source>
        <dbReference type="ARBA" id="ARBA00023167"/>
    </source>
</evidence>
<keyword evidence="14 19" id="KW-0862">Zinc</keyword>
<evidence type="ECO:0000256" key="7">
    <source>
        <dbReference type="ARBA" id="ARBA00013998"/>
    </source>
</evidence>
<dbReference type="PROSITE" id="PS51337">
    <property type="entry name" value="B12_BINDING_NTER"/>
    <property type="match status" value="1"/>
</dbReference>
<evidence type="ECO:0000256" key="18">
    <source>
        <dbReference type="ARBA" id="ARBA00031040"/>
    </source>
</evidence>
<dbReference type="Gene3D" id="3.40.50.280">
    <property type="entry name" value="Cobalamin-binding domain"/>
    <property type="match status" value="1"/>
</dbReference>
<evidence type="ECO:0000256" key="4">
    <source>
        <dbReference type="ARBA" id="ARBA00005178"/>
    </source>
</evidence>
<reference evidence="24 25" key="1">
    <citation type="submission" date="2017-06" db="EMBL/GenBank/DDBJ databases">
        <title>Draft Genome Sequence of Natranaerobius trueperi halophilic, alkalithermophilic bacteria from soda lakes.</title>
        <authorList>
            <person name="Zhao B."/>
        </authorList>
    </citation>
    <scope>NUCLEOTIDE SEQUENCE [LARGE SCALE GENOMIC DNA]</scope>
    <source>
        <strain evidence="24 25">DSM 18760</strain>
    </source>
</reference>
<feature type="domain" description="B12-binding N-terminal" evidence="23">
    <location>
        <begin position="461"/>
        <end position="554"/>
    </location>
</feature>
<dbReference type="Pfam" id="PF02574">
    <property type="entry name" value="S-methyl_trans"/>
    <property type="match status" value="1"/>
</dbReference>
<dbReference type="PROSITE" id="PS50972">
    <property type="entry name" value="PTERIN_BINDING"/>
    <property type="match status" value="1"/>
</dbReference>
<dbReference type="Gene3D" id="3.20.20.20">
    <property type="entry name" value="Dihydropteroate synthase-like"/>
    <property type="match status" value="1"/>
</dbReference>
<evidence type="ECO:0000256" key="10">
    <source>
        <dbReference type="ARBA" id="ARBA00022628"/>
    </source>
</evidence>
<evidence type="ECO:0000256" key="19">
    <source>
        <dbReference type="PROSITE-ProRule" id="PRU00333"/>
    </source>
</evidence>
<keyword evidence="15" id="KW-0486">Methionine biosynthesis</keyword>
<keyword evidence="10" id="KW-0846">Cobalamin</keyword>
<proteinExistence type="inferred from homology"/>
<feature type="domain" description="Pterin-binding" evidence="21">
    <location>
        <begin position="216"/>
        <end position="458"/>
    </location>
</feature>
<evidence type="ECO:0000256" key="1">
    <source>
        <dbReference type="ARBA" id="ARBA00001700"/>
    </source>
</evidence>
<dbReference type="InterPro" id="IPR050554">
    <property type="entry name" value="Met_Synthase/Corrinoid"/>
</dbReference>
<dbReference type="OrthoDB" id="9803687at2"/>
<evidence type="ECO:0000256" key="12">
    <source>
        <dbReference type="ARBA" id="ARBA00022691"/>
    </source>
</evidence>
<dbReference type="GO" id="GO:0031419">
    <property type="term" value="F:cobalamin binding"/>
    <property type="evidence" value="ECO:0007669"/>
    <property type="project" value="UniProtKB-KW"/>
</dbReference>
<dbReference type="AlphaFoldDB" id="A0A226BXZ7"/>
<evidence type="ECO:0000256" key="3">
    <source>
        <dbReference type="ARBA" id="ARBA00001956"/>
    </source>
</evidence>
<dbReference type="PANTHER" id="PTHR45833">
    <property type="entry name" value="METHIONINE SYNTHASE"/>
    <property type="match status" value="1"/>
</dbReference>
<sequence length="673" mass="74541">MLVVGDISSTGRLIQPMGELSFEEAKDVYKEQATYLIDSKPDLIKIETMTDIKELKAAILGVRSIDKTIPVIVSMSFEDDGQTITGTTVEAYVALMNDLDVNIIGLNCGIKSKDMVDIVKRASKVSNKPLSVSPNAGDPDMDLSYSEDEHEFTFYLDAISDFDKVTIVGGCCGTTPEYVKVYSEKLNCKKITYTKHNDANTMLVTSRTTSAHFDNFIKIGERINPASKDYFQEELNNKNFSRIYDEAFEQMNEGSDVIDVNLGIEEQVEKHDIVEIVNGLDSMGCKPICFDIQTHHLLEKALEVYPGRPVINSSSCNKKDLDKAIKLMTDYGGVLVLLAMAGTPKKTAKERLFELQEGLEYLKENCIKHDRILIDPLVLPVGANHSPETTLEVLKTVTNWGYKTTLGLSNLSHGLPDRSHLNSTFVSIAIYNGLNSAIMDTSDEIVIKSIEKSLSLLGKETTWEDKPVDTNNQIVKDILKGNSDQILKEVKDKIHDMNPLEVSQTVLGTAMQEIGDLYNHKKIYLPQLLLSAETVQPAFDYLNELVGKTEQEKKGTIMLATVKGDVHDIGKKIVGTILKSGGFEICDIGIDVSAEEIVKQVKEVKPDILGLSAMMTSTIKEIEEVTKLLNKEKINIKVIGGGASLNPKLARDFGCDEYAKDAYEALKKCEKLV</sequence>
<evidence type="ECO:0000259" key="23">
    <source>
        <dbReference type="PROSITE" id="PS51337"/>
    </source>
</evidence>
<keyword evidence="16" id="KW-0170">Cobalt</keyword>
<comment type="similarity">
    <text evidence="5">Belongs to the vitamin-B12 dependent methionine synthase family.</text>
</comment>
<organism evidence="24 25">
    <name type="scientific">Natranaerobius trueperi</name>
    <dbReference type="NCBI Taxonomy" id="759412"/>
    <lineage>
        <taxon>Bacteria</taxon>
        <taxon>Bacillati</taxon>
        <taxon>Bacillota</taxon>
        <taxon>Clostridia</taxon>
        <taxon>Natranaerobiales</taxon>
        <taxon>Natranaerobiaceae</taxon>
        <taxon>Natranaerobius</taxon>
    </lineage>
</organism>
<dbReference type="SUPFAM" id="SSF52242">
    <property type="entry name" value="Cobalamin (vitamin B12)-binding domain"/>
    <property type="match status" value="1"/>
</dbReference>
<dbReference type="Pfam" id="PF00809">
    <property type="entry name" value="Pterin_bind"/>
    <property type="match status" value="1"/>
</dbReference>
<evidence type="ECO:0000313" key="25">
    <source>
        <dbReference type="Proteomes" id="UP000214588"/>
    </source>
</evidence>
<evidence type="ECO:0000256" key="16">
    <source>
        <dbReference type="ARBA" id="ARBA00023285"/>
    </source>
</evidence>
<evidence type="ECO:0000259" key="22">
    <source>
        <dbReference type="PROSITE" id="PS51332"/>
    </source>
</evidence>
<keyword evidence="12" id="KW-0949">S-adenosyl-L-methionine</keyword>
<dbReference type="InterPro" id="IPR036594">
    <property type="entry name" value="Meth_synthase_dom"/>
</dbReference>
<evidence type="ECO:0000256" key="5">
    <source>
        <dbReference type="ARBA" id="ARBA00010398"/>
    </source>
</evidence>
<evidence type="ECO:0000259" key="21">
    <source>
        <dbReference type="PROSITE" id="PS50972"/>
    </source>
</evidence>
<dbReference type="UniPathway" id="UPA00051">
    <property type="reaction ID" value="UER00081"/>
</dbReference>
<evidence type="ECO:0000256" key="14">
    <source>
        <dbReference type="ARBA" id="ARBA00022833"/>
    </source>
</evidence>
<feature type="binding site" evidence="19">
    <location>
        <position position="171"/>
    </location>
    <ligand>
        <name>Zn(2+)</name>
        <dbReference type="ChEBI" id="CHEBI:29105"/>
    </ligand>
</feature>
<dbReference type="InterPro" id="IPR036589">
    <property type="entry name" value="HCY_dom_sf"/>
</dbReference>
<dbReference type="Pfam" id="PF02310">
    <property type="entry name" value="B12-binding"/>
    <property type="match status" value="1"/>
</dbReference>
<dbReference type="PROSITE" id="PS50970">
    <property type="entry name" value="HCY"/>
    <property type="match status" value="1"/>
</dbReference>
<dbReference type="PROSITE" id="PS51332">
    <property type="entry name" value="B12_BINDING"/>
    <property type="match status" value="1"/>
</dbReference>
<evidence type="ECO:0000256" key="9">
    <source>
        <dbReference type="ARBA" id="ARBA00022605"/>
    </source>
</evidence>
<comment type="cofactor">
    <cofactor evidence="2 19">
        <name>Zn(2+)</name>
        <dbReference type="ChEBI" id="CHEBI:29105"/>
    </cofactor>
</comment>
<comment type="pathway">
    <text evidence="4">Amino-acid biosynthesis; L-methionine biosynthesis via de novo pathway; L-methionine from L-homocysteine (MetH route): step 1/1.</text>
</comment>
<keyword evidence="13 19" id="KW-0479">Metal-binding</keyword>
<dbReference type="SUPFAM" id="SSF51717">
    <property type="entry name" value="Dihydropteroate synthetase-like"/>
    <property type="match status" value="1"/>
</dbReference>
<comment type="cofactor">
    <cofactor evidence="3">
        <name>methylcob(III)alamin</name>
        <dbReference type="ChEBI" id="CHEBI:28115"/>
    </cofactor>
</comment>
<dbReference type="EC" id="2.1.1.13" evidence="6"/>
<keyword evidence="25" id="KW-1185">Reference proteome</keyword>
<feature type="binding site" evidence="19">
    <location>
        <position position="108"/>
    </location>
    <ligand>
        <name>Zn(2+)</name>
        <dbReference type="ChEBI" id="CHEBI:29105"/>
    </ligand>
</feature>
<evidence type="ECO:0000256" key="6">
    <source>
        <dbReference type="ARBA" id="ARBA00012032"/>
    </source>
</evidence>
<comment type="caution">
    <text evidence="24">The sequence shown here is derived from an EMBL/GenBank/DDBJ whole genome shotgun (WGS) entry which is preliminary data.</text>
</comment>
<dbReference type="GO" id="GO:0046872">
    <property type="term" value="F:metal ion binding"/>
    <property type="evidence" value="ECO:0007669"/>
    <property type="project" value="UniProtKB-KW"/>
</dbReference>
<keyword evidence="11 19" id="KW-0808">Transferase</keyword>
<accession>A0A226BXZ7</accession>
<dbReference type="InterPro" id="IPR003759">
    <property type="entry name" value="Cbl-bd_cap"/>
</dbReference>
<dbReference type="InterPro" id="IPR006158">
    <property type="entry name" value="Cobalamin-bd"/>
</dbReference>
<evidence type="ECO:0000256" key="13">
    <source>
        <dbReference type="ARBA" id="ARBA00022723"/>
    </source>
</evidence>
<dbReference type="GO" id="GO:0032259">
    <property type="term" value="P:methylation"/>
    <property type="evidence" value="ECO:0007669"/>
    <property type="project" value="UniProtKB-KW"/>
</dbReference>
<evidence type="ECO:0000313" key="24">
    <source>
        <dbReference type="EMBL" id="OWZ83010.1"/>
    </source>
</evidence>
<dbReference type="EMBL" id="NIQC01000030">
    <property type="protein sequence ID" value="OWZ83010.1"/>
    <property type="molecule type" value="Genomic_DNA"/>
</dbReference>
<dbReference type="SUPFAM" id="SSF82282">
    <property type="entry name" value="Homocysteine S-methyltransferase"/>
    <property type="match status" value="1"/>
</dbReference>
<protein>
    <recommendedName>
        <fullName evidence="7">Methionine synthase</fullName>
        <ecNumber evidence="6">2.1.1.13</ecNumber>
    </recommendedName>
    <alternativeName>
        <fullName evidence="18">5-methyltetrahydrofolate--homocysteine methyltransferase</fullName>
    </alternativeName>
</protein>
<dbReference type="SMART" id="SM01018">
    <property type="entry name" value="B12-binding_2"/>
    <property type="match status" value="1"/>
</dbReference>
<feature type="binding site" evidence="19">
    <location>
        <position position="172"/>
    </location>
    <ligand>
        <name>Zn(2+)</name>
        <dbReference type="ChEBI" id="CHEBI:29105"/>
    </ligand>
</feature>
<dbReference type="PANTHER" id="PTHR45833:SF1">
    <property type="entry name" value="METHIONINE SYNTHASE"/>
    <property type="match status" value="1"/>
</dbReference>
<dbReference type="GO" id="GO:0008705">
    <property type="term" value="F:methionine synthase activity"/>
    <property type="evidence" value="ECO:0007669"/>
    <property type="project" value="UniProtKB-EC"/>
</dbReference>
<gene>
    <name evidence="24" type="ORF">CDO51_10950</name>
</gene>
<name>A0A226BXZ7_9FIRM</name>
<dbReference type="InterPro" id="IPR011005">
    <property type="entry name" value="Dihydropteroate_synth-like_sf"/>
</dbReference>
<keyword evidence="8 19" id="KW-0489">Methyltransferase</keyword>
<feature type="domain" description="B12-binding" evidence="22">
    <location>
        <begin position="554"/>
        <end position="673"/>
    </location>
</feature>
<evidence type="ECO:0000256" key="8">
    <source>
        <dbReference type="ARBA" id="ARBA00022603"/>
    </source>
</evidence>
<evidence type="ECO:0000259" key="20">
    <source>
        <dbReference type="PROSITE" id="PS50970"/>
    </source>
</evidence>
<feature type="domain" description="Hcy-binding" evidence="20">
    <location>
        <begin position="1"/>
        <end position="186"/>
    </location>
</feature>
<evidence type="ECO:0000256" key="2">
    <source>
        <dbReference type="ARBA" id="ARBA00001947"/>
    </source>
</evidence>